<sequence length="242" mass="25999">MSTGSRGAYPNRQARQRAATYDAIVAAARRLIADGQELTLRGVAASMGASPAGLYRYVAHLDELRDLVAVSIDESAAHDIAAAVDEVMSPDASVRWVVGWTRLRTWALSHPGEFRLVVSRPRSGQTPIRALSDAFLGKLLQELASQHEVVLPPVPLEAGTALRALTPRAAPEASPDSLSWLHARVLTSLHGVIALEATGYVEPSLVASAAVFRSTLVDWLARFGLVRDLGRLLAVLDSELVR</sequence>
<evidence type="ECO:0000313" key="4">
    <source>
        <dbReference type="EMBL" id="RJS45966.1"/>
    </source>
</evidence>
<evidence type="ECO:0000259" key="3">
    <source>
        <dbReference type="Pfam" id="PF13305"/>
    </source>
</evidence>
<dbReference type="InterPro" id="IPR036271">
    <property type="entry name" value="Tet_transcr_reg_TetR-rel_C_sf"/>
</dbReference>
<dbReference type="AlphaFoldDB" id="A0A3A5H5K2"/>
<keyword evidence="1" id="KW-0805">Transcription regulation</keyword>
<dbReference type="Gene3D" id="1.10.357.10">
    <property type="entry name" value="Tetracycline Repressor, domain 2"/>
    <property type="match status" value="1"/>
</dbReference>
<organism evidence="4 5">
    <name type="scientific">Nocardioides cavernaquae</name>
    <dbReference type="NCBI Taxonomy" id="2321396"/>
    <lineage>
        <taxon>Bacteria</taxon>
        <taxon>Bacillati</taxon>
        <taxon>Actinomycetota</taxon>
        <taxon>Actinomycetes</taxon>
        <taxon>Propionibacteriales</taxon>
        <taxon>Nocardioidaceae</taxon>
        <taxon>Nocardioides</taxon>
    </lineage>
</organism>
<evidence type="ECO:0000256" key="1">
    <source>
        <dbReference type="ARBA" id="ARBA00023015"/>
    </source>
</evidence>
<reference evidence="5" key="1">
    <citation type="submission" date="2018-09" db="EMBL/GenBank/DDBJ databases">
        <authorList>
            <person name="Zhu H."/>
        </authorList>
    </citation>
    <scope>NUCLEOTIDE SEQUENCE [LARGE SCALE GENOMIC DNA]</scope>
    <source>
        <strain evidence="5">K1W22B-1</strain>
    </source>
</reference>
<keyword evidence="2" id="KW-0804">Transcription</keyword>
<dbReference type="RefSeq" id="WP_120059866.1">
    <property type="nucleotide sequence ID" value="NZ_QYRP01000002.1"/>
</dbReference>
<dbReference type="InterPro" id="IPR025996">
    <property type="entry name" value="MT1864/Rv1816-like_C"/>
</dbReference>
<dbReference type="InterPro" id="IPR009057">
    <property type="entry name" value="Homeodomain-like_sf"/>
</dbReference>
<gene>
    <name evidence="4" type="ORF">D4739_06815</name>
</gene>
<proteinExistence type="predicted"/>
<comment type="caution">
    <text evidence="4">The sequence shown here is derived from an EMBL/GenBank/DDBJ whole genome shotgun (WGS) entry which is preliminary data.</text>
</comment>
<dbReference type="OrthoDB" id="3210322at2"/>
<evidence type="ECO:0000313" key="5">
    <source>
        <dbReference type="Proteomes" id="UP000276542"/>
    </source>
</evidence>
<protein>
    <recommendedName>
        <fullName evidence="3">HTH-type transcriptional regulator MT1864/Rv1816-like C-terminal domain-containing protein</fullName>
    </recommendedName>
</protein>
<dbReference type="Proteomes" id="UP000276542">
    <property type="component" value="Unassembled WGS sequence"/>
</dbReference>
<name>A0A3A5H5K2_9ACTN</name>
<keyword evidence="5" id="KW-1185">Reference proteome</keyword>
<evidence type="ECO:0000256" key="2">
    <source>
        <dbReference type="ARBA" id="ARBA00023163"/>
    </source>
</evidence>
<dbReference type="SUPFAM" id="SSF48498">
    <property type="entry name" value="Tetracyclin repressor-like, C-terminal domain"/>
    <property type="match status" value="1"/>
</dbReference>
<dbReference type="Pfam" id="PF13305">
    <property type="entry name" value="TetR_C_33"/>
    <property type="match status" value="1"/>
</dbReference>
<dbReference type="EMBL" id="QYRP01000002">
    <property type="protein sequence ID" value="RJS45966.1"/>
    <property type="molecule type" value="Genomic_DNA"/>
</dbReference>
<dbReference type="SUPFAM" id="SSF46689">
    <property type="entry name" value="Homeodomain-like"/>
    <property type="match status" value="1"/>
</dbReference>
<accession>A0A3A5H5K2</accession>
<feature type="domain" description="HTH-type transcriptional regulator MT1864/Rv1816-like C-terminal" evidence="3">
    <location>
        <begin position="103"/>
        <end position="215"/>
    </location>
</feature>